<sequence>MQRGFGGNTKNGVARELAEQTKDAGRDRDGGQREQQNSDDDHAMQASAHPRQPDQGNQHRNESRDLAHRP</sequence>
<evidence type="ECO:0000313" key="3">
    <source>
        <dbReference type="Proteomes" id="UP000612956"/>
    </source>
</evidence>
<accession>A0A917QJA2</accession>
<organism evidence="2 3">
    <name type="scientific">Nocardia camponoti</name>
    <dbReference type="NCBI Taxonomy" id="1616106"/>
    <lineage>
        <taxon>Bacteria</taxon>
        <taxon>Bacillati</taxon>
        <taxon>Actinomycetota</taxon>
        <taxon>Actinomycetes</taxon>
        <taxon>Mycobacteriales</taxon>
        <taxon>Nocardiaceae</taxon>
        <taxon>Nocardia</taxon>
    </lineage>
</organism>
<dbReference type="EMBL" id="BMMW01000002">
    <property type="protein sequence ID" value="GGK53174.1"/>
    <property type="molecule type" value="Genomic_DNA"/>
</dbReference>
<dbReference type="Proteomes" id="UP000612956">
    <property type="component" value="Unassembled WGS sequence"/>
</dbReference>
<evidence type="ECO:0000313" key="2">
    <source>
        <dbReference type="EMBL" id="GGK53174.1"/>
    </source>
</evidence>
<dbReference type="AlphaFoldDB" id="A0A917QJA2"/>
<reference evidence="2" key="2">
    <citation type="submission" date="2020-09" db="EMBL/GenBank/DDBJ databases">
        <authorList>
            <person name="Sun Q."/>
            <person name="Zhou Y."/>
        </authorList>
    </citation>
    <scope>NUCLEOTIDE SEQUENCE</scope>
    <source>
        <strain evidence="2">CGMCC 4.7278</strain>
    </source>
</reference>
<proteinExistence type="predicted"/>
<evidence type="ECO:0000256" key="1">
    <source>
        <dbReference type="SAM" id="MobiDB-lite"/>
    </source>
</evidence>
<gene>
    <name evidence="2" type="ORF">GCM10011591_26220</name>
</gene>
<reference evidence="2" key="1">
    <citation type="journal article" date="2014" name="Int. J. Syst. Evol. Microbiol.">
        <title>Complete genome sequence of Corynebacterium casei LMG S-19264T (=DSM 44701T), isolated from a smear-ripened cheese.</title>
        <authorList>
            <consortium name="US DOE Joint Genome Institute (JGI-PGF)"/>
            <person name="Walter F."/>
            <person name="Albersmeier A."/>
            <person name="Kalinowski J."/>
            <person name="Ruckert C."/>
        </authorList>
    </citation>
    <scope>NUCLEOTIDE SEQUENCE</scope>
    <source>
        <strain evidence="2">CGMCC 4.7278</strain>
    </source>
</reference>
<name>A0A917QJA2_9NOCA</name>
<feature type="compositionally biased region" description="Basic and acidic residues" evidence="1">
    <location>
        <begin position="16"/>
        <end position="32"/>
    </location>
</feature>
<feature type="compositionally biased region" description="Basic and acidic residues" evidence="1">
    <location>
        <begin position="57"/>
        <end position="70"/>
    </location>
</feature>
<feature type="region of interest" description="Disordered" evidence="1">
    <location>
        <begin position="1"/>
        <end position="70"/>
    </location>
</feature>
<protein>
    <submittedName>
        <fullName evidence="2">Uncharacterized protein</fullName>
    </submittedName>
</protein>
<keyword evidence="3" id="KW-1185">Reference proteome</keyword>
<comment type="caution">
    <text evidence="2">The sequence shown here is derived from an EMBL/GenBank/DDBJ whole genome shotgun (WGS) entry which is preliminary data.</text>
</comment>